<dbReference type="Pfam" id="PF02452">
    <property type="entry name" value="PemK_toxin"/>
    <property type="match status" value="1"/>
</dbReference>
<keyword evidence="3" id="KW-0540">Nuclease</keyword>
<accession>A0ABW4FJZ0</accession>
<name>A0ABW4FJZ0_9PSEU</name>
<evidence type="ECO:0000313" key="4">
    <source>
        <dbReference type="EMBL" id="MFD1530600.1"/>
    </source>
</evidence>
<keyword evidence="3" id="KW-0378">Hydrolase</keyword>
<comment type="caution">
    <text evidence="4">The sequence shown here is derived from an EMBL/GenBank/DDBJ whole genome shotgun (WGS) entry which is preliminary data.</text>
</comment>
<dbReference type="PIRSF" id="PIRSF033490">
    <property type="entry name" value="MazF"/>
    <property type="match status" value="1"/>
</dbReference>
<sequence>MGVVKRGEIWWVDFGEPQGSEPGYRRPAVVVSSDRFNRSRIRTVVVAAVTSNVTLAAAPGNIALSPDETGLDRPSVVNVSQLACVDRGMLVRQAGSLPTAQRYALDAGLRLALAL</sequence>
<proteinExistence type="inferred from homology"/>
<keyword evidence="5" id="KW-1185">Reference proteome</keyword>
<comment type="function">
    <text evidence="3">Toxic component of a type II toxin-antitoxin (TA) system.</text>
</comment>
<dbReference type="RefSeq" id="WP_343988082.1">
    <property type="nucleotide sequence ID" value="NZ_BAAAJG010000029.1"/>
</dbReference>
<evidence type="ECO:0000256" key="1">
    <source>
        <dbReference type="ARBA" id="ARBA00007521"/>
    </source>
</evidence>
<evidence type="ECO:0000313" key="5">
    <source>
        <dbReference type="Proteomes" id="UP001597145"/>
    </source>
</evidence>
<keyword evidence="2" id="KW-1277">Toxin-antitoxin system</keyword>
<keyword evidence="3" id="KW-0255">Endonuclease</keyword>
<evidence type="ECO:0000256" key="2">
    <source>
        <dbReference type="ARBA" id="ARBA00022649"/>
    </source>
</evidence>
<dbReference type="PANTHER" id="PTHR33988">
    <property type="entry name" value="ENDORIBONUCLEASE MAZF-RELATED"/>
    <property type="match status" value="1"/>
</dbReference>
<dbReference type="InterPro" id="IPR011067">
    <property type="entry name" value="Plasmid_toxin/cell-grow_inhib"/>
</dbReference>
<dbReference type="InterPro" id="IPR003477">
    <property type="entry name" value="PemK-like"/>
</dbReference>
<dbReference type="PANTHER" id="PTHR33988:SF2">
    <property type="entry name" value="ENDORIBONUCLEASE MAZF"/>
    <property type="match status" value="1"/>
</dbReference>
<dbReference type="Gene3D" id="2.30.30.110">
    <property type="match status" value="1"/>
</dbReference>
<organism evidence="4 5">
    <name type="scientific">Pseudonocardia aurantiaca</name>
    <dbReference type="NCBI Taxonomy" id="75290"/>
    <lineage>
        <taxon>Bacteria</taxon>
        <taxon>Bacillati</taxon>
        <taxon>Actinomycetota</taxon>
        <taxon>Actinomycetes</taxon>
        <taxon>Pseudonocardiales</taxon>
        <taxon>Pseudonocardiaceae</taxon>
        <taxon>Pseudonocardia</taxon>
    </lineage>
</organism>
<dbReference type="EC" id="3.1.-.-" evidence="3"/>
<gene>
    <name evidence="4" type="ORF">ACFSCY_14210</name>
</gene>
<dbReference type="Proteomes" id="UP001597145">
    <property type="component" value="Unassembled WGS sequence"/>
</dbReference>
<dbReference type="EMBL" id="JBHUCP010000008">
    <property type="protein sequence ID" value="MFD1530600.1"/>
    <property type="molecule type" value="Genomic_DNA"/>
</dbReference>
<evidence type="ECO:0000256" key="3">
    <source>
        <dbReference type="PIRNR" id="PIRNR033490"/>
    </source>
</evidence>
<reference evidence="5" key="1">
    <citation type="journal article" date="2019" name="Int. J. Syst. Evol. Microbiol.">
        <title>The Global Catalogue of Microorganisms (GCM) 10K type strain sequencing project: providing services to taxonomists for standard genome sequencing and annotation.</title>
        <authorList>
            <consortium name="The Broad Institute Genomics Platform"/>
            <consortium name="The Broad Institute Genome Sequencing Center for Infectious Disease"/>
            <person name="Wu L."/>
            <person name="Ma J."/>
        </authorList>
    </citation>
    <scope>NUCLEOTIDE SEQUENCE [LARGE SCALE GENOMIC DNA]</scope>
    <source>
        <strain evidence="5">JCM 12165</strain>
    </source>
</reference>
<comment type="similarity">
    <text evidence="1 3">Belongs to the PemK/MazF family.</text>
</comment>
<protein>
    <recommendedName>
        <fullName evidence="3">mRNA interferase</fullName>
        <ecNumber evidence="3">3.1.-.-</ecNumber>
    </recommendedName>
</protein>
<dbReference type="SUPFAM" id="SSF50118">
    <property type="entry name" value="Cell growth inhibitor/plasmid maintenance toxic component"/>
    <property type="match status" value="1"/>
</dbReference>